<evidence type="ECO:0000256" key="3">
    <source>
        <dbReference type="ARBA" id="ARBA00022618"/>
    </source>
</evidence>
<evidence type="ECO:0000313" key="13">
    <source>
        <dbReference type="Proteomes" id="UP001244787"/>
    </source>
</evidence>
<gene>
    <name evidence="9" type="primary">xerC</name>
    <name evidence="12" type="ORF">QRD02_12255</name>
</gene>
<keyword evidence="13" id="KW-1185">Reference proteome</keyword>
<keyword evidence="5 9" id="KW-0229">DNA integration</keyword>
<comment type="subunit">
    <text evidence="9">Forms a cyclic heterotetrameric complex composed of two molecules of XerC and two molecules of XerD.</text>
</comment>
<feature type="active site" evidence="9">
    <location>
        <position position="240"/>
    </location>
</feature>
<feature type="active site" evidence="9">
    <location>
        <position position="146"/>
    </location>
</feature>
<proteinExistence type="inferred from homology"/>
<dbReference type="PROSITE" id="PS51898">
    <property type="entry name" value="TYR_RECOMBINASE"/>
    <property type="match status" value="1"/>
</dbReference>
<keyword evidence="4 9" id="KW-0159">Chromosome partition</keyword>
<dbReference type="InterPro" id="IPR011010">
    <property type="entry name" value="DNA_brk_join_enz"/>
</dbReference>
<dbReference type="Gene3D" id="1.10.150.130">
    <property type="match status" value="1"/>
</dbReference>
<evidence type="ECO:0000256" key="1">
    <source>
        <dbReference type="ARBA" id="ARBA00004496"/>
    </source>
</evidence>
<feature type="active site" evidence="9">
    <location>
        <position position="266"/>
    </location>
</feature>
<dbReference type="RefSeq" id="WP_290255244.1">
    <property type="nucleotide sequence ID" value="NZ_JAUGQQ010000010.1"/>
</dbReference>
<sequence>MSFQAFSDYLQLEKKYSPHTVAAYLKDLEGFQAFNSEDGQYPEIVNVNYSIIRSWIISLVDSGISNRTVNRKISSLKTYYKFLLKTGQIKINPLAKHKALKTSKKIQVPFSELEIDNVIDSLQSENTFEGLRDKLMVELFYSTGIRRAELISLKLTGVSFAQKTIKVIGKRNKERIIPLLPSVINSISTYLQFREQLPHIKDQEYLFLTNKGVKIYETLVYRIVNSYFSRASEKVKKSPHILRHSFATHLLNEGADINSVKELLGHSSLASTQVYTKNSISKLKEVYKNSHPRN</sequence>
<evidence type="ECO:0000256" key="7">
    <source>
        <dbReference type="ARBA" id="ARBA00023172"/>
    </source>
</evidence>
<dbReference type="Proteomes" id="UP001244787">
    <property type="component" value="Unassembled WGS sequence"/>
</dbReference>
<feature type="domain" description="Tyr recombinase" evidence="10">
    <location>
        <begin position="105"/>
        <end position="288"/>
    </location>
</feature>
<evidence type="ECO:0000256" key="8">
    <source>
        <dbReference type="ARBA" id="ARBA00023306"/>
    </source>
</evidence>
<evidence type="ECO:0000259" key="10">
    <source>
        <dbReference type="PROSITE" id="PS51898"/>
    </source>
</evidence>
<evidence type="ECO:0000256" key="5">
    <source>
        <dbReference type="ARBA" id="ARBA00022908"/>
    </source>
</evidence>
<evidence type="ECO:0000256" key="9">
    <source>
        <dbReference type="HAMAP-Rule" id="MF_01808"/>
    </source>
</evidence>
<dbReference type="HAMAP" id="MF_01808">
    <property type="entry name" value="Recomb_XerC_XerD"/>
    <property type="match status" value="1"/>
</dbReference>
<comment type="function">
    <text evidence="9">Site-specific tyrosine recombinase, which acts by catalyzing the cutting and rejoining of the recombining DNA molecules. The XerC-XerD complex is essential to convert dimers of the bacterial chromosome into monomers to permit their segregation at cell division. It also contributes to the segregational stability of plasmids.</text>
</comment>
<dbReference type="InterPro" id="IPR023009">
    <property type="entry name" value="Tyrosine_recombinase_XerC/XerD"/>
</dbReference>
<protein>
    <recommendedName>
        <fullName evidence="9">Tyrosine recombinase XerC</fullName>
    </recommendedName>
</protein>
<reference evidence="12 13" key="1">
    <citation type="submission" date="2023-06" db="EMBL/GenBank/DDBJ databases">
        <authorList>
            <person name="Ye Y.-Q."/>
            <person name="Du Z.-J."/>
        </authorList>
    </citation>
    <scope>NUCLEOTIDE SEQUENCE [LARGE SCALE GENOMIC DNA]</scope>
    <source>
        <strain evidence="12 13">SDUM287046</strain>
    </source>
</reference>
<dbReference type="PANTHER" id="PTHR30349:SF77">
    <property type="entry name" value="TYROSINE RECOMBINASE XERC"/>
    <property type="match status" value="1"/>
</dbReference>
<dbReference type="InterPro" id="IPR004107">
    <property type="entry name" value="Integrase_SAM-like_N"/>
</dbReference>
<feature type="active site" evidence="9">
    <location>
        <position position="170"/>
    </location>
</feature>
<dbReference type="Pfam" id="PF02899">
    <property type="entry name" value="Phage_int_SAM_1"/>
    <property type="match status" value="1"/>
</dbReference>
<dbReference type="PANTHER" id="PTHR30349">
    <property type="entry name" value="PHAGE INTEGRASE-RELATED"/>
    <property type="match status" value="1"/>
</dbReference>
<dbReference type="SUPFAM" id="SSF56349">
    <property type="entry name" value="DNA breaking-rejoining enzymes"/>
    <property type="match status" value="1"/>
</dbReference>
<keyword evidence="8 9" id="KW-0131">Cell cycle</keyword>
<keyword evidence="7 9" id="KW-0233">DNA recombination</keyword>
<dbReference type="InterPro" id="IPR044068">
    <property type="entry name" value="CB"/>
</dbReference>
<dbReference type="InterPro" id="IPR050090">
    <property type="entry name" value="Tyrosine_recombinase_XerCD"/>
</dbReference>
<feature type="active site" evidence="9">
    <location>
        <position position="243"/>
    </location>
</feature>
<evidence type="ECO:0000256" key="6">
    <source>
        <dbReference type="ARBA" id="ARBA00023125"/>
    </source>
</evidence>
<evidence type="ECO:0000313" key="12">
    <source>
        <dbReference type="EMBL" id="MDN3725153.1"/>
    </source>
</evidence>
<comment type="similarity">
    <text evidence="9">Belongs to the 'phage' integrase family. XerC subfamily.</text>
</comment>
<evidence type="ECO:0000256" key="4">
    <source>
        <dbReference type="ARBA" id="ARBA00022829"/>
    </source>
</evidence>
<dbReference type="Pfam" id="PF00589">
    <property type="entry name" value="Phage_integrase"/>
    <property type="match status" value="1"/>
</dbReference>
<dbReference type="InterPro" id="IPR002104">
    <property type="entry name" value="Integrase_catalytic"/>
</dbReference>
<keyword evidence="3 9" id="KW-0132">Cell division</keyword>
<comment type="caution">
    <text evidence="12">The sequence shown here is derived from an EMBL/GenBank/DDBJ whole genome shotgun (WGS) entry which is preliminary data.</text>
</comment>
<feature type="domain" description="Core-binding (CB)" evidence="11">
    <location>
        <begin position="1"/>
        <end position="84"/>
    </location>
</feature>
<dbReference type="EMBL" id="JAUGQQ010000010">
    <property type="protein sequence ID" value="MDN3725153.1"/>
    <property type="molecule type" value="Genomic_DNA"/>
</dbReference>
<keyword evidence="6 9" id="KW-0238">DNA-binding</keyword>
<name>A0ABT8DPI1_9FLAO</name>
<evidence type="ECO:0000256" key="2">
    <source>
        <dbReference type="ARBA" id="ARBA00022490"/>
    </source>
</evidence>
<dbReference type="InterPro" id="IPR010998">
    <property type="entry name" value="Integrase_recombinase_N"/>
</dbReference>
<organism evidence="12 13">
    <name type="scientific">Aequorivita aurantiaca</name>
    <dbReference type="NCBI Taxonomy" id="3053356"/>
    <lineage>
        <taxon>Bacteria</taxon>
        <taxon>Pseudomonadati</taxon>
        <taxon>Bacteroidota</taxon>
        <taxon>Flavobacteriia</taxon>
        <taxon>Flavobacteriales</taxon>
        <taxon>Flavobacteriaceae</taxon>
        <taxon>Aequorivita</taxon>
    </lineage>
</organism>
<comment type="subcellular location">
    <subcellularLocation>
        <location evidence="1 9">Cytoplasm</location>
    </subcellularLocation>
</comment>
<dbReference type="InterPro" id="IPR013762">
    <property type="entry name" value="Integrase-like_cat_sf"/>
</dbReference>
<evidence type="ECO:0000259" key="11">
    <source>
        <dbReference type="PROSITE" id="PS51900"/>
    </source>
</evidence>
<accession>A0ABT8DPI1</accession>
<feature type="active site" description="O-(3'-phospho-DNA)-tyrosine intermediate" evidence="9">
    <location>
        <position position="275"/>
    </location>
</feature>
<dbReference type="PROSITE" id="PS51900">
    <property type="entry name" value="CB"/>
    <property type="match status" value="1"/>
</dbReference>
<dbReference type="Gene3D" id="1.10.443.10">
    <property type="entry name" value="Intergrase catalytic core"/>
    <property type="match status" value="1"/>
</dbReference>
<keyword evidence="2 9" id="KW-0963">Cytoplasm</keyword>